<feature type="region of interest" description="Disordered" evidence="2">
    <location>
        <begin position="755"/>
        <end position="797"/>
    </location>
</feature>
<proteinExistence type="predicted"/>
<feature type="region of interest" description="Disordered" evidence="2">
    <location>
        <begin position="411"/>
        <end position="464"/>
    </location>
</feature>
<comment type="caution">
    <text evidence="3">The sequence shown here is derived from an EMBL/GenBank/DDBJ whole genome shotgun (WGS) entry which is preliminary data.</text>
</comment>
<sequence length="1218" mass="125724">MALAWFRHCFSCKQVERIKSGSCGDQAICRRPEVTVAIGEAALVVLKGFLQRALCNASQEKLAECRAKALVRCLRYHLDEKSPVVRLYGLAEDGIGKPAFVLLASAADIERHEDDRPGSYITFAPASKDAEGRTQMQNMLNEALSTKMAVTSISPDTSAVCVALPLLLGDVIISILWIQHQPAPPVAATTAENASATDPVRRDGVLCTAPGAGVGADGCLLRSPLVLQQLALSAPVILAAGLPDAPDYFNLLSSALRRLADCMTLKALVAELCGILVAHVRRNFLLDASIRAALVPVAGSHLAFLLEENAQSVRNACGGVGAGLVSATVAPTQGPVALAAATLFANASCDTATATIVGAGDSVCGGRNATSGSNLTYSGPQAITAAKLDAFGSKGRRGSCYEGTPMLGHAVGSPAGGRVRGTAPHGVRRSSSEMNLAKAAARTPSLQPLRRPTGHAGVVLPDTPPTSCRGRAHKCCMANGSSQAGRMLLAGTSNAVGGCGTGTEGGVASAVFNSVIALAALRAKPFRMSETILQQMVMQGSALERGDGNGNTCGGGDRYRGSGVLTGEVVPDCLQYVQSLRLPSRDVYMLLNAAAVREPTTVGTLYDSCGSPSSSTRSRMPALGLATATTGGSTGGGASASPFVTAKSLTIVGVATEDDAVLGMYVSFPFSLPPHMLEAIRNSCADLLAAVLAPMLRHKLREQCASELETLAAGVPGSYVIVPSGKAPTVPRTMTGLQASTLGILNLTNGDPNAIANTTGGGGGGGSASVDGSSSLGQPAQQSQPQPAGGEQDPSSPVVSETLVGLVQPHVNHAGARMVGMLGASTGPPPAVSVRTSHRHSSIASPARTFSARQRLLCLWEGSGDTSSQVVSSGGGGLGQTASGVSRCGGPTSVLGMAASVSLAASGVSLLRRNTGPTEQLHGPMEMLSNDAALLTLLEADCEGTARVQLSVLVESIMSTLRDSTMTPGVEDLYDMISFESRSRGVLRPFSDDLDELNLTAMVGTGASGVVLMGKLATVPVAVKLMELPEGAFSDGGGNMTTSTPVGGDDGAGGITDGGKGGEQPAPTRQKRRVEARRTLLRSATELAVLRSVSHINIVQVYAVYNNVFLNRVINGQRDVSYKLSYRRLGEAHNVQDPKLVGPLPADECPPCVAVCMELADCGSLEGVLTQRTFPRWYSRKAGSMSNEGIMMLDLEVKAARIRQYGNMAGDVERLQET</sequence>
<dbReference type="InterPro" id="IPR017441">
    <property type="entry name" value="Protein_kinase_ATP_BS"/>
</dbReference>
<evidence type="ECO:0000256" key="2">
    <source>
        <dbReference type="SAM" id="MobiDB-lite"/>
    </source>
</evidence>
<dbReference type="PROSITE" id="PS00107">
    <property type="entry name" value="PROTEIN_KINASE_ATP"/>
    <property type="match status" value="1"/>
</dbReference>
<dbReference type="SUPFAM" id="SSF56112">
    <property type="entry name" value="Protein kinase-like (PK-like)"/>
    <property type="match status" value="1"/>
</dbReference>
<keyword evidence="1" id="KW-0067">ATP-binding</keyword>
<feature type="compositionally biased region" description="Gly residues" evidence="2">
    <location>
        <begin position="1048"/>
        <end position="1062"/>
    </location>
</feature>
<dbReference type="Proteomes" id="UP000747399">
    <property type="component" value="Unassembled WGS sequence"/>
</dbReference>
<name>A0A8J4F6M3_9CHLO</name>
<evidence type="ECO:0000256" key="1">
    <source>
        <dbReference type="PROSITE-ProRule" id="PRU10141"/>
    </source>
</evidence>
<accession>A0A8J4F6M3</accession>
<reference evidence="3" key="1">
    <citation type="journal article" date="2021" name="Proc. Natl. Acad. Sci. U.S.A.">
        <title>Three genomes in the algal genus Volvox reveal the fate of a haploid sex-determining region after a transition to homothallism.</title>
        <authorList>
            <person name="Yamamoto K."/>
            <person name="Hamaji T."/>
            <person name="Kawai-Toyooka H."/>
            <person name="Matsuzaki R."/>
            <person name="Takahashi F."/>
            <person name="Nishimura Y."/>
            <person name="Kawachi M."/>
            <person name="Noguchi H."/>
            <person name="Minakuchi Y."/>
            <person name="Umen J.G."/>
            <person name="Toyoda A."/>
            <person name="Nozaki H."/>
        </authorList>
    </citation>
    <scope>NUCLEOTIDE SEQUENCE</scope>
    <source>
        <strain evidence="3">NIES-3780</strain>
    </source>
</reference>
<organism evidence="3 4">
    <name type="scientific">Volvox africanus</name>
    <dbReference type="NCBI Taxonomy" id="51714"/>
    <lineage>
        <taxon>Eukaryota</taxon>
        <taxon>Viridiplantae</taxon>
        <taxon>Chlorophyta</taxon>
        <taxon>core chlorophytes</taxon>
        <taxon>Chlorophyceae</taxon>
        <taxon>CS clade</taxon>
        <taxon>Chlamydomonadales</taxon>
        <taxon>Volvocaceae</taxon>
        <taxon>Volvox</taxon>
    </lineage>
</organism>
<dbReference type="AlphaFoldDB" id="A0A8J4F6M3"/>
<evidence type="ECO:0000313" key="4">
    <source>
        <dbReference type="Proteomes" id="UP000747399"/>
    </source>
</evidence>
<dbReference type="InterPro" id="IPR011009">
    <property type="entry name" value="Kinase-like_dom_sf"/>
</dbReference>
<dbReference type="EMBL" id="BNCO01000050">
    <property type="protein sequence ID" value="GIL62349.1"/>
    <property type="molecule type" value="Genomic_DNA"/>
</dbReference>
<keyword evidence="1" id="KW-0547">Nucleotide-binding</keyword>
<feature type="binding site" evidence="1">
    <location>
        <position position="1024"/>
    </location>
    <ligand>
        <name>ATP</name>
        <dbReference type="ChEBI" id="CHEBI:30616"/>
    </ligand>
</feature>
<evidence type="ECO:0008006" key="5">
    <source>
        <dbReference type="Google" id="ProtNLM"/>
    </source>
</evidence>
<protein>
    <recommendedName>
        <fullName evidence="5">Protein kinase domain-containing protein</fullName>
    </recommendedName>
</protein>
<evidence type="ECO:0000313" key="3">
    <source>
        <dbReference type="EMBL" id="GIL62349.1"/>
    </source>
</evidence>
<feature type="region of interest" description="Disordered" evidence="2">
    <location>
        <begin position="1035"/>
        <end position="1073"/>
    </location>
</feature>
<dbReference type="GO" id="GO:0005524">
    <property type="term" value="F:ATP binding"/>
    <property type="evidence" value="ECO:0007669"/>
    <property type="project" value="UniProtKB-UniRule"/>
</dbReference>
<feature type="compositionally biased region" description="Low complexity" evidence="2">
    <location>
        <begin position="768"/>
        <end position="790"/>
    </location>
</feature>
<gene>
    <name evidence="3" type="ORF">Vafri_16524</name>
</gene>
<keyword evidence="4" id="KW-1185">Reference proteome</keyword>